<evidence type="ECO:0000256" key="5">
    <source>
        <dbReference type="ARBA" id="ARBA00004661"/>
    </source>
</evidence>
<comment type="caution">
    <text evidence="18">Lacks conserved residue(s) required for the propagation of feature annotation.</text>
</comment>
<dbReference type="SUPFAM" id="SSF56796">
    <property type="entry name" value="Dehydroquinate synthase-like"/>
    <property type="match status" value="1"/>
</dbReference>
<dbReference type="HAMAP" id="MF_00110">
    <property type="entry name" value="DHQ_synthase"/>
    <property type="match status" value="1"/>
</dbReference>
<dbReference type="PANTHER" id="PTHR43622">
    <property type="entry name" value="3-DEHYDROQUINATE SYNTHASE"/>
    <property type="match status" value="1"/>
</dbReference>
<keyword evidence="10 18" id="KW-0028">Amino-acid biosynthesis</keyword>
<feature type="domain" description="3-dehydroquinate synthase N-terminal" evidence="19">
    <location>
        <begin position="67"/>
        <end position="179"/>
    </location>
</feature>
<comment type="function">
    <text evidence="3 18">Catalyzes the conversion of 3-deoxy-D-arabino-heptulosonate 7-phosphate (DAHP) to dehydroquinate (DHQ).</text>
</comment>
<evidence type="ECO:0000313" key="21">
    <source>
        <dbReference type="EMBL" id="GAA5164156.1"/>
    </source>
</evidence>
<feature type="binding site" evidence="18">
    <location>
        <position position="264"/>
    </location>
    <ligand>
        <name>Zn(2+)</name>
        <dbReference type="ChEBI" id="CHEBI:29105"/>
    </ligand>
</feature>
<gene>
    <name evidence="18 21" type="primary">aroB</name>
    <name evidence="21" type="ORF">GCM10025770_17520</name>
</gene>
<dbReference type="EC" id="4.2.3.4" evidence="7 18"/>
<keyword evidence="12 18" id="KW-0547">Nucleotide-binding</keyword>
<evidence type="ECO:0000256" key="11">
    <source>
        <dbReference type="ARBA" id="ARBA00022723"/>
    </source>
</evidence>
<keyword evidence="13 18" id="KW-0862">Zinc</keyword>
<sequence length="361" mass="38430">MRTLDVALGDRAYPIHIGSGLLTQAELIKPYLKRPRVAIVTNDVVGPLYLAPLTASLEAAGVKVTPIVLPDGEANKNWETLNLIFTGLLEARAERSITMIALGGGVVGDMTGFAAACYQRGVPFIQIPTTLLSQVDSSVGGKTAINHPLGKNMIGAFYQPKLVLADVGSLKTLPIAELRAGLAEVIKHALIRDASRVEWLEQNMDGLLACDQTLMAEAVEWNCRIKATVVAADETEQGERAHLNLGHTFGHAIETGMGYGEWLHGEAVAAGTVMAAELSARMGYLSAADVQRVVRLLDKAGLPTKGPSLGGAARYIEYMRHDKKVADGALRLILLKKIGEAFISDAASIAQIEGAIEACCK</sequence>
<keyword evidence="15 18" id="KW-0057">Aromatic amino acid biosynthesis</keyword>
<evidence type="ECO:0000256" key="15">
    <source>
        <dbReference type="ARBA" id="ARBA00023141"/>
    </source>
</evidence>
<comment type="similarity">
    <text evidence="6 18">Belongs to the sugar phosphate cyclases superfamily. Dehydroquinate synthase family.</text>
</comment>
<keyword evidence="14 18" id="KW-0520">NAD</keyword>
<evidence type="ECO:0000256" key="7">
    <source>
        <dbReference type="ARBA" id="ARBA00013031"/>
    </source>
</evidence>
<dbReference type="PIRSF" id="PIRSF001455">
    <property type="entry name" value="DHQ_synth"/>
    <property type="match status" value="1"/>
</dbReference>
<organism evidence="21 22">
    <name type="scientific">Viridibacterium curvum</name>
    <dbReference type="NCBI Taxonomy" id="1101404"/>
    <lineage>
        <taxon>Bacteria</taxon>
        <taxon>Pseudomonadati</taxon>
        <taxon>Pseudomonadota</taxon>
        <taxon>Betaproteobacteria</taxon>
        <taxon>Rhodocyclales</taxon>
        <taxon>Rhodocyclaceae</taxon>
        <taxon>Viridibacterium</taxon>
    </lineage>
</organism>
<dbReference type="NCBIfam" id="TIGR01357">
    <property type="entry name" value="aroB"/>
    <property type="match status" value="1"/>
</dbReference>
<keyword evidence="22" id="KW-1185">Reference proteome</keyword>
<feature type="binding site" evidence="18">
    <location>
        <begin position="129"/>
        <end position="130"/>
    </location>
    <ligand>
        <name>NAD(+)</name>
        <dbReference type="ChEBI" id="CHEBI:57540"/>
    </ligand>
</feature>
<comment type="pathway">
    <text evidence="5 18">Metabolic intermediate biosynthesis; chorismate biosynthesis; chorismate from D-erythrose 4-phosphate and phosphoenolpyruvate: step 2/7.</text>
</comment>
<evidence type="ECO:0000256" key="17">
    <source>
        <dbReference type="ARBA" id="ARBA00023285"/>
    </source>
</evidence>
<evidence type="ECO:0000259" key="19">
    <source>
        <dbReference type="Pfam" id="PF01761"/>
    </source>
</evidence>
<dbReference type="EMBL" id="BAABLD010000008">
    <property type="protein sequence ID" value="GAA5164156.1"/>
    <property type="molecule type" value="Genomic_DNA"/>
</dbReference>
<dbReference type="InterPro" id="IPR016037">
    <property type="entry name" value="DHQ_synth_AroB"/>
</dbReference>
<proteinExistence type="inferred from homology"/>
<dbReference type="Pfam" id="PF01761">
    <property type="entry name" value="DHQ_synthase"/>
    <property type="match status" value="1"/>
</dbReference>
<dbReference type="PANTHER" id="PTHR43622:SF7">
    <property type="entry name" value="3-DEHYDROQUINATE SYNTHASE, CHLOROPLASTIC"/>
    <property type="match status" value="1"/>
</dbReference>
<evidence type="ECO:0000256" key="8">
    <source>
        <dbReference type="ARBA" id="ARBA00017684"/>
    </source>
</evidence>
<evidence type="ECO:0000256" key="14">
    <source>
        <dbReference type="ARBA" id="ARBA00023027"/>
    </source>
</evidence>
<feature type="binding site" evidence="18">
    <location>
        <position position="151"/>
    </location>
    <ligand>
        <name>NAD(+)</name>
        <dbReference type="ChEBI" id="CHEBI:57540"/>
    </ligand>
</feature>
<dbReference type="Gene3D" id="3.40.50.1970">
    <property type="match status" value="1"/>
</dbReference>
<feature type="binding site" evidence="18">
    <location>
        <begin position="71"/>
        <end position="76"/>
    </location>
    <ligand>
        <name>NAD(+)</name>
        <dbReference type="ChEBI" id="CHEBI:57540"/>
    </ligand>
</feature>
<keyword evidence="17 18" id="KW-0170">Cobalt</keyword>
<evidence type="ECO:0000256" key="10">
    <source>
        <dbReference type="ARBA" id="ARBA00022605"/>
    </source>
</evidence>
<evidence type="ECO:0000256" key="2">
    <source>
        <dbReference type="ARBA" id="ARBA00001911"/>
    </source>
</evidence>
<evidence type="ECO:0000256" key="6">
    <source>
        <dbReference type="ARBA" id="ARBA00005412"/>
    </source>
</evidence>
<dbReference type="InterPro" id="IPR030960">
    <property type="entry name" value="DHQS/DOIS_N"/>
</dbReference>
<protein>
    <recommendedName>
        <fullName evidence="8 18">3-dehydroquinate synthase</fullName>
        <shortName evidence="18">DHQS</shortName>
        <ecNumber evidence="7 18">4.2.3.4</ecNumber>
    </recommendedName>
</protein>
<dbReference type="RefSeq" id="WP_345532531.1">
    <property type="nucleotide sequence ID" value="NZ_BAABLD010000008.1"/>
</dbReference>
<evidence type="ECO:0000256" key="4">
    <source>
        <dbReference type="ARBA" id="ARBA00004496"/>
    </source>
</evidence>
<evidence type="ECO:0000256" key="1">
    <source>
        <dbReference type="ARBA" id="ARBA00001393"/>
    </source>
</evidence>
<evidence type="ECO:0000259" key="20">
    <source>
        <dbReference type="Pfam" id="PF24621"/>
    </source>
</evidence>
<evidence type="ECO:0000313" key="22">
    <source>
        <dbReference type="Proteomes" id="UP001500547"/>
    </source>
</evidence>
<dbReference type="InterPro" id="IPR056179">
    <property type="entry name" value="DHQS_C"/>
</dbReference>
<keyword evidence="9 18" id="KW-0963">Cytoplasm</keyword>
<dbReference type="Proteomes" id="UP001500547">
    <property type="component" value="Unassembled WGS sequence"/>
</dbReference>
<evidence type="ECO:0000256" key="13">
    <source>
        <dbReference type="ARBA" id="ARBA00022833"/>
    </source>
</evidence>
<dbReference type="CDD" id="cd08195">
    <property type="entry name" value="DHQS"/>
    <property type="match status" value="1"/>
</dbReference>
<feature type="binding site" evidence="18">
    <location>
        <begin position="105"/>
        <end position="109"/>
    </location>
    <ligand>
        <name>NAD(+)</name>
        <dbReference type="ChEBI" id="CHEBI:57540"/>
    </ligand>
</feature>
<feature type="binding site" evidence="18">
    <location>
        <position position="184"/>
    </location>
    <ligand>
        <name>Zn(2+)</name>
        <dbReference type="ChEBI" id="CHEBI:29105"/>
    </ligand>
</feature>
<evidence type="ECO:0000256" key="12">
    <source>
        <dbReference type="ARBA" id="ARBA00022741"/>
    </source>
</evidence>
<comment type="cofactor">
    <cofactor evidence="2 18">
        <name>NAD(+)</name>
        <dbReference type="ChEBI" id="CHEBI:57540"/>
    </cofactor>
</comment>
<comment type="caution">
    <text evidence="21">The sequence shown here is derived from an EMBL/GenBank/DDBJ whole genome shotgun (WGS) entry which is preliminary data.</text>
</comment>
<accession>A0ABP9QM34</accession>
<evidence type="ECO:0000256" key="9">
    <source>
        <dbReference type="ARBA" id="ARBA00022490"/>
    </source>
</evidence>
<feature type="binding site" evidence="18">
    <location>
        <position position="247"/>
    </location>
    <ligand>
        <name>Zn(2+)</name>
        <dbReference type="ChEBI" id="CHEBI:29105"/>
    </ligand>
</feature>
<dbReference type="InterPro" id="IPR030963">
    <property type="entry name" value="DHQ_synth_fam"/>
</dbReference>
<feature type="binding site" evidence="18">
    <location>
        <position position="142"/>
    </location>
    <ligand>
        <name>NAD(+)</name>
        <dbReference type="ChEBI" id="CHEBI:57540"/>
    </ligand>
</feature>
<comment type="subcellular location">
    <subcellularLocation>
        <location evidence="4 18">Cytoplasm</location>
    </subcellularLocation>
</comment>
<comment type="cofactor">
    <cofactor evidence="18">
        <name>Co(2+)</name>
        <dbReference type="ChEBI" id="CHEBI:48828"/>
    </cofactor>
    <cofactor evidence="18">
        <name>Zn(2+)</name>
        <dbReference type="ChEBI" id="CHEBI:29105"/>
    </cofactor>
    <text evidence="18">Binds 1 divalent metal cation per subunit. Can use either Co(2+) or Zn(2+).</text>
</comment>
<evidence type="ECO:0000256" key="3">
    <source>
        <dbReference type="ARBA" id="ARBA00003485"/>
    </source>
</evidence>
<keyword evidence="16 18" id="KW-0456">Lyase</keyword>
<comment type="catalytic activity">
    <reaction evidence="1 18">
        <text>7-phospho-2-dehydro-3-deoxy-D-arabino-heptonate = 3-dehydroquinate + phosphate</text>
        <dbReference type="Rhea" id="RHEA:21968"/>
        <dbReference type="ChEBI" id="CHEBI:32364"/>
        <dbReference type="ChEBI" id="CHEBI:43474"/>
        <dbReference type="ChEBI" id="CHEBI:58394"/>
        <dbReference type="EC" id="4.2.3.4"/>
    </reaction>
</comment>
<keyword evidence="11 18" id="KW-0479">Metal-binding</keyword>
<name>A0ABP9QM34_9RHOO</name>
<dbReference type="Pfam" id="PF24621">
    <property type="entry name" value="DHQS_C"/>
    <property type="match status" value="1"/>
</dbReference>
<dbReference type="Gene3D" id="1.20.1090.10">
    <property type="entry name" value="Dehydroquinate synthase-like - alpha domain"/>
    <property type="match status" value="1"/>
</dbReference>
<dbReference type="InterPro" id="IPR050071">
    <property type="entry name" value="Dehydroquinate_synthase"/>
</dbReference>
<evidence type="ECO:0000256" key="16">
    <source>
        <dbReference type="ARBA" id="ARBA00023239"/>
    </source>
</evidence>
<evidence type="ECO:0000256" key="18">
    <source>
        <dbReference type="HAMAP-Rule" id="MF_00110"/>
    </source>
</evidence>
<feature type="domain" description="3-dehydroquinate synthase C-terminal" evidence="20">
    <location>
        <begin position="181"/>
        <end position="325"/>
    </location>
</feature>
<reference evidence="22" key="1">
    <citation type="journal article" date="2019" name="Int. J. Syst. Evol. Microbiol.">
        <title>The Global Catalogue of Microorganisms (GCM) 10K type strain sequencing project: providing services to taxonomists for standard genome sequencing and annotation.</title>
        <authorList>
            <consortium name="The Broad Institute Genomics Platform"/>
            <consortium name="The Broad Institute Genome Sequencing Center for Infectious Disease"/>
            <person name="Wu L."/>
            <person name="Ma J."/>
        </authorList>
    </citation>
    <scope>NUCLEOTIDE SEQUENCE [LARGE SCALE GENOMIC DNA]</scope>
    <source>
        <strain evidence="22">JCM 18715</strain>
    </source>
</reference>